<reference evidence="1 2" key="1">
    <citation type="submission" date="2022-12" db="EMBL/GenBank/DDBJ databases">
        <title>Chromosome-scale assembly of the Ensete ventricosum genome.</title>
        <authorList>
            <person name="Dussert Y."/>
            <person name="Stocks J."/>
            <person name="Wendawek A."/>
            <person name="Woldeyes F."/>
            <person name="Nichols R.A."/>
            <person name="Borrell J.S."/>
        </authorList>
    </citation>
    <scope>NUCLEOTIDE SEQUENCE [LARGE SCALE GENOMIC DNA]</scope>
    <source>
        <strain evidence="2">cv. Maze</strain>
        <tissue evidence="1">Seeds</tissue>
    </source>
</reference>
<evidence type="ECO:0000313" key="2">
    <source>
        <dbReference type="Proteomes" id="UP001222027"/>
    </source>
</evidence>
<dbReference type="AlphaFoldDB" id="A0AAV8QW11"/>
<dbReference type="Proteomes" id="UP001222027">
    <property type="component" value="Unassembled WGS sequence"/>
</dbReference>
<protein>
    <submittedName>
        <fullName evidence="1">Uncharacterized protein</fullName>
    </submittedName>
</protein>
<dbReference type="EMBL" id="JAQQAF010000006">
    <property type="protein sequence ID" value="KAJ8479424.1"/>
    <property type="molecule type" value="Genomic_DNA"/>
</dbReference>
<organism evidence="1 2">
    <name type="scientific">Ensete ventricosum</name>
    <name type="common">Abyssinian banana</name>
    <name type="synonym">Musa ensete</name>
    <dbReference type="NCBI Taxonomy" id="4639"/>
    <lineage>
        <taxon>Eukaryota</taxon>
        <taxon>Viridiplantae</taxon>
        <taxon>Streptophyta</taxon>
        <taxon>Embryophyta</taxon>
        <taxon>Tracheophyta</taxon>
        <taxon>Spermatophyta</taxon>
        <taxon>Magnoliopsida</taxon>
        <taxon>Liliopsida</taxon>
        <taxon>Zingiberales</taxon>
        <taxon>Musaceae</taxon>
        <taxon>Ensete</taxon>
    </lineage>
</organism>
<keyword evidence="2" id="KW-1185">Reference proteome</keyword>
<gene>
    <name evidence="1" type="ORF">OPV22_023151</name>
</gene>
<comment type="caution">
    <text evidence="1">The sequence shown here is derived from an EMBL/GenBank/DDBJ whole genome shotgun (WGS) entry which is preliminary data.</text>
</comment>
<proteinExistence type="predicted"/>
<accession>A0AAV8QW11</accession>
<name>A0AAV8QW11_ENSVE</name>
<evidence type="ECO:0000313" key="1">
    <source>
        <dbReference type="EMBL" id="KAJ8479424.1"/>
    </source>
</evidence>
<sequence>MDSIESERACACAVVGWVVMALPLPSFHPALSCSIVVVALREGLETGGDCSSTLLLLSTVSLMLVDFMISFAKAWCLGRTEDHSVSSVPNLGTRLKSTAATGFDVACGSLSWSSRGSHGSMGLQVLRRSD</sequence>